<sequence>MIGINADEIEEIVESCDPAYAHIEVVMHVEAAEKIVAYVHEKMKAHCMCATPDWYHAGLESDSDGRLCRRCRKRQNIPYRDLVQQVSWNSVAEIPGDVDAVLDCEGDSWRRDKYDPSQEGIPRAWEWLDEEDGRWRCSAGMHRFAPFVAGGAGA</sequence>
<organism evidence="1 2">
    <name type="scientific">Rhodococcus phage Trogglehumper</name>
    <dbReference type="NCBI Taxonomy" id="3038381"/>
    <lineage>
        <taxon>Viruses</taxon>
        <taxon>Duplodnaviria</taxon>
        <taxon>Heunggongvirae</taxon>
        <taxon>Uroviricota</taxon>
        <taxon>Caudoviricetes</taxon>
        <taxon>Caudoviricetes incertae sedis</taxon>
        <taxon>Trogglehumpervirus</taxon>
        <taxon>Trogglehumpervirus trogglehumper</taxon>
    </lineage>
</organism>
<gene>
    <name evidence="1" type="primary">6</name>
    <name evidence="1" type="ORF">SEA_TROGGLEHUMPER_6</name>
</gene>
<dbReference type="Proteomes" id="UP001242841">
    <property type="component" value="Segment"/>
</dbReference>
<proteinExistence type="predicted"/>
<evidence type="ECO:0000313" key="1">
    <source>
        <dbReference type="EMBL" id="WGH21891.1"/>
    </source>
</evidence>
<keyword evidence="2" id="KW-1185">Reference proteome</keyword>
<evidence type="ECO:0000313" key="2">
    <source>
        <dbReference type="Proteomes" id="UP001242841"/>
    </source>
</evidence>
<reference evidence="1" key="1">
    <citation type="submission" date="2023-03" db="EMBL/GenBank/DDBJ databases">
        <authorList>
            <person name="Aguilar E."/>
            <person name="Antigua R."/>
            <person name="Antonino C."/>
            <person name="Bisram R."/>
            <person name="Chen J."/>
            <person name="Davilmar B."/>
            <person name="Del R.K."/>
            <person name="Germosen J."/>
            <person name="Hernandez J."/>
            <person name="Kelloggs L."/>
            <person name="Lema C."/>
            <person name="Li J."/>
            <person name="Melendez A."/>
            <person name="Mohammed I."/>
            <person name="Ryan A."/>
            <person name="Singh S."/>
            <person name="Tariq H."/>
            <person name="Golebiewska U.P."/>
            <person name="Russell D.A."/>
            <person name="Jacobs-Sera D."/>
            <person name="Hatfull G.F."/>
        </authorList>
    </citation>
    <scope>NUCLEOTIDE SEQUENCE</scope>
</reference>
<dbReference type="EMBL" id="OQ709222">
    <property type="protein sequence ID" value="WGH21891.1"/>
    <property type="molecule type" value="Genomic_DNA"/>
</dbReference>
<accession>A0AAF0GMY7</accession>
<protein>
    <submittedName>
        <fullName evidence="1">Uncharacterized protein</fullName>
    </submittedName>
</protein>
<name>A0AAF0GMY7_9CAUD</name>